<evidence type="ECO:0000256" key="7">
    <source>
        <dbReference type="ARBA" id="ARBA00023306"/>
    </source>
</evidence>
<dbReference type="OrthoDB" id="5298556at2"/>
<proteinExistence type="inferred from homology"/>
<dbReference type="EMBL" id="RRCF01000002">
    <property type="protein sequence ID" value="RRJ21302.1"/>
    <property type="molecule type" value="Genomic_DNA"/>
</dbReference>
<keyword evidence="2 8" id="KW-1003">Cell membrane</keyword>
<evidence type="ECO:0000256" key="4">
    <source>
        <dbReference type="ARBA" id="ARBA00022692"/>
    </source>
</evidence>
<evidence type="ECO:0000256" key="3">
    <source>
        <dbReference type="ARBA" id="ARBA00022618"/>
    </source>
</evidence>
<dbReference type="NCBIfam" id="TIGR02209">
    <property type="entry name" value="ftsL_broad"/>
    <property type="match status" value="1"/>
</dbReference>
<comment type="subunit">
    <text evidence="8">Part of a complex composed of FtsB, FtsL and FtsQ.</text>
</comment>
<reference evidence="10 11" key="1">
    <citation type="submission" date="2018-11" db="EMBL/GenBank/DDBJ databases">
        <title>Draft genome analysis of Rheinheimera mesophila isolated from an industrial waste site.</title>
        <authorList>
            <person name="Yu Q."/>
            <person name="Qi Y."/>
            <person name="Zhang H."/>
            <person name="Lu Y."/>
            <person name="Pu J."/>
        </authorList>
    </citation>
    <scope>NUCLEOTIDE SEQUENCE [LARGE SCALE GENOMIC DNA]</scope>
    <source>
        <strain evidence="10 11">IITR13</strain>
    </source>
</reference>
<comment type="subcellular location">
    <subcellularLocation>
        <location evidence="8">Cell inner membrane</location>
        <topology evidence="8">Single-pass type II membrane protein</topology>
    </subcellularLocation>
    <subcellularLocation>
        <location evidence="1">Cell membrane</location>
        <topology evidence="1">Single-pass type II membrane protein</topology>
    </subcellularLocation>
    <text evidence="8">Localizes to the division septum where it forms a ring structure.</text>
</comment>
<gene>
    <name evidence="8 10" type="primary">ftsL</name>
    <name evidence="10" type="ORF">EIK76_10505</name>
</gene>
<keyword evidence="11" id="KW-1185">Reference proteome</keyword>
<keyword evidence="8" id="KW-0997">Cell inner membrane</keyword>
<name>A0A3P3QJE9_9GAMM</name>
<dbReference type="GO" id="GO:0032153">
    <property type="term" value="C:cell division site"/>
    <property type="evidence" value="ECO:0007669"/>
    <property type="project" value="UniProtKB-UniRule"/>
</dbReference>
<dbReference type="Pfam" id="PF04999">
    <property type="entry name" value="FtsL"/>
    <property type="match status" value="1"/>
</dbReference>
<evidence type="ECO:0000256" key="9">
    <source>
        <dbReference type="NCBIfam" id="TIGR02209"/>
    </source>
</evidence>
<dbReference type="GO" id="GO:0005886">
    <property type="term" value="C:plasma membrane"/>
    <property type="evidence" value="ECO:0007669"/>
    <property type="project" value="UniProtKB-SubCell"/>
</dbReference>
<organism evidence="10 11">
    <name type="scientific">Rheinheimera mesophila</name>
    <dbReference type="NCBI Taxonomy" id="1547515"/>
    <lineage>
        <taxon>Bacteria</taxon>
        <taxon>Pseudomonadati</taxon>
        <taxon>Pseudomonadota</taxon>
        <taxon>Gammaproteobacteria</taxon>
        <taxon>Chromatiales</taxon>
        <taxon>Chromatiaceae</taxon>
        <taxon>Rheinheimera</taxon>
    </lineage>
</organism>
<evidence type="ECO:0000313" key="11">
    <source>
        <dbReference type="Proteomes" id="UP000276260"/>
    </source>
</evidence>
<evidence type="ECO:0000256" key="2">
    <source>
        <dbReference type="ARBA" id="ARBA00022475"/>
    </source>
</evidence>
<evidence type="ECO:0000256" key="5">
    <source>
        <dbReference type="ARBA" id="ARBA00022989"/>
    </source>
</evidence>
<protein>
    <recommendedName>
        <fullName evidence="8 9">Cell division protein FtsL</fullName>
    </recommendedName>
</protein>
<keyword evidence="5 8" id="KW-1133">Transmembrane helix</keyword>
<keyword evidence="3 8" id="KW-0132">Cell division</keyword>
<evidence type="ECO:0000256" key="1">
    <source>
        <dbReference type="ARBA" id="ARBA00004401"/>
    </source>
</evidence>
<dbReference type="HAMAP" id="MF_00910">
    <property type="entry name" value="FtsL"/>
    <property type="match status" value="1"/>
</dbReference>
<accession>A0A3P3QJE9</accession>
<keyword evidence="6 8" id="KW-0472">Membrane</keyword>
<sequence length="102" mass="11844">MSAIKLNRLIVSDIWQHKFLLVLILCCLGSALAVVEFTHMNRQLTMYEDKILQQRDTLEMEWRNLLLEQRALSEHSRVEELAATKLNMVRPSGPQDVVVQEP</sequence>
<keyword evidence="7 8" id="KW-0131">Cell cycle</keyword>
<comment type="caution">
    <text evidence="10">The sequence shown here is derived from an EMBL/GenBank/DDBJ whole genome shotgun (WGS) entry which is preliminary data.</text>
</comment>
<dbReference type="Proteomes" id="UP000276260">
    <property type="component" value="Unassembled WGS sequence"/>
</dbReference>
<evidence type="ECO:0000256" key="6">
    <source>
        <dbReference type="ARBA" id="ARBA00023136"/>
    </source>
</evidence>
<comment type="function">
    <text evidence="8">Essential cell division protein. May link together the upstream cell division proteins, which are predominantly cytoplasmic, with the downstream cell division proteins, which are predominantly periplasmic.</text>
</comment>
<dbReference type="AlphaFoldDB" id="A0A3P3QJE9"/>
<dbReference type="RefSeq" id="WP_046519041.1">
    <property type="nucleotide sequence ID" value="NZ_LAVS01000007.1"/>
</dbReference>
<comment type="similarity">
    <text evidence="8">Belongs to the FtsL family.</text>
</comment>
<dbReference type="InterPro" id="IPR011922">
    <property type="entry name" value="Cell_div_FtsL"/>
</dbReference>
<dbReference type="PANTHER" id="PTHR37479">
    <property type="entry name" value="CELL DIVISION PROTEIN FTSL"/>
    <property type="match status" value="1"/>
</dbReference>
<evidence type="ECO:0000313" key="10">
    <source>
        <dbReference type="EMBL" id="RRJ21302.1"/>
    </source>
</evidence>
<dbReference type="GO" id="GO:0043093">
    <property type="term" value="P:FtsZ-dependent cytokinesis"/>
    <property type="evidence" value="ECO:0007669"/>
    <property type="project" value="UniProtKB-UniRule"/>
</dbReference>
<keyword evidence="4 8" id="KW-0812">Transmembrane</keyword>
<dbReference type="PANTHER" id="PTHR37479:SF1">
    <property type="entry name" value="CELL DIVISION PROTEIN FTSL"/>
    <property type="match status" value="1"/>
</dbReference>
<evidence type="ECO:0000256" key="8">
    <source>
        <dbReference type="HAMAP-Rule" id="MF_00910"/>
    </source>
</evidence>